<protein>
    <submittedName>
        <fullName evidence="1">Uncharacterized protein</fullName>
    </submittedName>
</protein>
<accession>A0A8S5SSR8</accession>
<evidence type="ECO:0000313" key="1">
    <source>
        <dbReference type="EMBL" id="DAF53851.1"/>
    </source>
</evidence>
<reference evidence="1" key="1">
    <citation type="journal article" date="2021" name="Proc. Natl. Acad. Sci. U.S.A.">
        <title>A Catalog of Tens of Thousands of Viruses from Human Metagenomes Reveals Hidden Associations with Chronic Diseases.</title>
        <authorList>
            <person name="Tisza M.J."/>
            <person name="Buck C.B."/>
        </authorList>
    </citation>
    <scope>NUCLEOTIDE SEQUENCE</scope>
    <source>
        <strain evidence="1">Ctqv63</strain>
    </source>
</reference>
<name>A0A8S5SSR8_9CAUD</name>
<dbReference type="EMBL" id="BK032665">
    <property type="protein sequence ID" value="DAF53851.1"/>
    <property type="molecule type" value="Genomic_DNA"/>
</dbReference>
<proteinExistence type="predicted"/>
<sequence length="197" mass="21935">MRCTLGLKDISTDCGYKPLKGVKHRVLMIRYEDVDRVRSVVGYGTATVDLYLKGGKSGSMLELQEYYKINGVMRYNSGVYTQEITIRLGDTHNANECIQAISALSNGTWVMVVETINGIFEVLGFGAGLVLTSATRDYNTNGVSVTLNTPSGLTERQMVLVWASEGIDGTQKRNRFDSGLSERKRKIFDFSFDNTFE</sequence>
<organism evidence="1">
    <name type="scientific">Siphoviridae sp. ctqv63</name>
    <dbReference type="NCBI Taxonomy" id="2827950"/>
    <lineage>
        <taxon>Viruses</taxon>
        <taxon>Duplodnaviria</taxon>
        <taxon>Heunggongvirae</taxon>
        <taxon>Uroviricota</taxon>
        <taxon>Caudoviricetes</taxon>
    </lineage>
</organism>